<organism evidence="1">
    <name type="scientific">Emiliania huxleyi</name>
    <name type="common">Coccolithophore</name>
    <name type="synonym">Pontosphaera huxleyi</name>
    <dbReference type="NCBI Taxonomy" id="2903"/>
    <lineage>
        <taxon>Eukaryota</taxon>
        <taxon>Haptista</taxon>
        <taxon>Haptophyta</taxon>
        <taxon>Prymnesiophyceae</taxon>
        <taxon>Isochrysidales</taxon>
        <taxon>Noelaerhabdaceae</taxon>
        <taxon>Emiliania</taxon>
    </lineage>
</organism>
<gene>
    <name evidence="1" type="ORF">EHUX00137_LOCUS22029</name>
</gene>
<dbReference type="EMBL" id="HBIR01028509">
    <property type="protein sequence ID" value="CAE0556819.1"/>
    <property type="molecule type" value="Transcribed_RNA"/>
</dbReference>
<dbReference type="AlphaFoldDB" id="A0A7S3SJQ0"/>
<protein>
    <submittedName>
        <fullName evidence="1">Uncharacterized protein</fullName>
    </submittedName>
</protein>
<evidence type="ECO:0000313" key="1">
    <source>
        <dbReference type="EMBL" id="CAE0556819.1"/>
    </source>
</evidence>
<accession>A0A7S3SJQ0</accession>
<sequence>MWQSAAVGNCSLAASQLGLHAQMVNPLTRRALWPLLHPMVRAQARDSGQEALGGAHGAAASPSVVVSSALTPHVCLCRDPEQGMGSGCRTLMPQHSYRTGVKRCKGFAPGSR</sequence>
<reference evidence="1" key="1">
    <citation type="submission" date="2021-01" db="EMBL/GenBank/DDBJ databases">
        <authorList>
            <person name="Corre E."/>
            <person name="Pelletier E."/>
            <person name="Niang G."/>
            <person name="Scheremetjew M."/>
            <person name="Finn R."/>
            <person name="Kale V."/>
            <person name="Holt S."/>
            <person name="Cochrane G."/>
            <person name="Meng A."/>
            <person name="Brown T."/>
            <person name="Cohen L."/>
        </authorList>
    </citation>
    <scope>NUCLEOTIDE SEQUENCE</scope>
    <source>
        <strain evidence="1">379</strain>
    </source>
</reference>
<name>A0A7S3SJQ0_EMIHU</name>
<proteinExistence type="predicted"/>